<comment type="caution">
    <text evidence="6">The sequence shown here is derived from an EMBL/GenBank/DDBJ whole genome shotgun (WGS) entry which is preliminary data.</text>
</comment>
<dbReference type="GO" id="GO:0055086">
    <property type="term" value="P:nucleobase-containing small molecule metabolic process"/>
    <property type="evidence" value="ECO:0007669"/>
    <property type="project" value="UniProtKB-ARBA"/>
</dbReference>
<dbReference type="CDD" id="cd01283">
    <property type="entry name" value="cytidine_deaminase"/>
    <property type="match status" value="1"/>
</dbReference>
<dbReference type="InterPro" id="IPR050202">
    <property type="entry name" value="Cyt/Deoxycyt_deaminase"/>
</dbReference>
<dbReference type="GO" id="GO:0005829">
    <property type="term" value="C:cytosol"/>
    <property type="evidence" value="ECO:0007669"/>
    <property type="project" value="TreeGrafter"/>
</dbReference>
<name>A0A644ZWD5_9ZZZZ</name>
<dbReference type="InterPro" id="IPR002125">
    <property type="entry name" value="CMP_dCMP_dom"/>
</dbReference>
<dbReference type="PROSITE" id="PS51747">
    <property type="entry name" value="CYT_DCMP_DEAMINASES_2"/>
    <property type="match status" value="1"/>
</dbReference>
<evidence type="ECO:0000259" key="5">
    <source>
        <dbReference type="PROSITE" id="PS51747"/>
    </source>
</evidence>
<organism evidence="6">
    <name type="scientific">bioreactor metagenome</name>
    <dbReference type="NCBI Taxonomy" id="1076179"/>
    <lineage>
        <taxon>unclassified sequences</taxon>
        <taxon>metagenomes</taxon>
        <taxon>ecological metagenomes</taxon>
    </lineage>
</organism>
<dbReference type="PANTHER" id="PTHR11644">
    <property type="entry name" value="CYTIDINE DEAMINASE"/>
    <property type="match status" value="1"/>
</dbReference>
<evidence type="ECO:0000256" key="1">
    <source>
        <dbReference type="ARBA" id="ARBA00006576"/>
    </source>
</evidence>
<dbReference type="EC" id="3.5.4.5" evidence="6"/>
<dbReference type="PANTHER" id="PTHR11644:SF2">
    <property type="entry name" value="CYTIDINE DEAMINASE"/>
    <property type="match status" value="1"/>
</dbReference>
<evidence type="ECO:0000256" key="3">
    <source>
        <dbReference type="ARBA" id="ARBA00022801"/>
    </source>
</evidence>
<dbReference type="NCBIfam" id="NF004064">
    <property type="entry name" value="PRK05578.1"/>
    <property type="match status" value="1"/>
</dbReference>
<dbReference type="SUPFAM" id="SSF53927">
    <property type="entry name" value="Cytidine deaminase-like"/>
    <property type="match status" value="1"/>
</dbReference>
<dbReference type="GO" id="GO:0004126">
    <property type="term" value="F:cytidine deaminase activity"/>
    <property type="evidence" value="ECO:0007669"/>
    <property type="project" value="UniProtKB-EC"/>
</dbReference>
<accession>A0A644ZWD5</accession>
<dbReference type="EMBL" id="VSSQ01010715">
    <property type="protein sequence ID" value="MPM45026.1"/>
    <property type="molecule type" value="Genomic_DNA"/>
</dbReference>
<dbReference type="Gene3D" id="3.40.140.10">
    <property type="entry name" value="Cytidine Deaminase, domain 2"/>
    <property type="match status" value="1"/>
</dbReference>
<dbReference type="AlphaFoldDB" id="A0A644ZWD5"/>
<dbReference type="InterPro" id="IPR016193">
    <property type="entry name" value="Cytidine_deaminase-like"/>
</dbReference>
<dbReference type="PROSITE" id="PS00903">
    <property type="entry name" value="CYT_DCMP_DEAMINASES_1"/>
    <property type="match status" value="1"/>
</dbReference>
<keyword evidence="3 6" id="KW-0378">Hydrolase</keyword>
<proteinExistence type="inferred from homology"/>
<dbReference type="InterPro" id="IPR016192">
    <property type="entry name" value="APOBEC/CMP_deaminase_Zn-bd"/>
</dbReference>
<reference evidence="6" key="1">
    <citation type="submission" date="2019-08" db="EMBL/GenBank/DDBJ databases">
        <authorList>
            <person name="Kucharzyk K."/>
            <person name="Murdoch R.W."/>
            <person name="Higgins S."/>
            <person name="Loffler F."/>
        </authorList>
    </citation>
    <scope>NUCLEOTIDE SEQUENCE</scope>
</reference>
<evidence type="ECO:0000256" key="2">
    <source>
        <dbReference type="ARBA" id="ARBA00022723"/>
    </source>
</evidence>
<dbReference type="GO" id="GO:0008270">
    <property type="term" value="F:zinc ion binding"/>
    <property type="evidence" value="ECO:0007669"/>
    <property type="project" value="InterPro"/>
</dbReference>
<dbReference type="GO" id="GO:0072527">
    <property type="term" value="P:pyrimidine-containing compound metabolic process"/>
    <property type="evidence" value="ECO:0007669"/>
    <property type="project" value="UniProtKB-ARBA"/>
</dbReference>
<keyword evidence="4" id="KW-0862">Zinc</keyword>
<dbReference type="Pfam" id="PF00383">
    <property type="entry name" value="dCMP_cyt_deam_1"/>
    <property type="match status" value="1"/>
</dbReference>
<evidence type="ECO:0000313" key="6">
    <source>
        <dbReference type="EMBL" id="MPM45026.1"/>
    </source>
</evidence>
<comment type="similarity">
    <text evidence="1">Belongs to the cytidine and deoxycytidylate deaminase family.</text>
</comment>
<feature type="domain" description="CMP/dCMP-type deaminase" evidence="5">
    <location>
        <begin position="20"/>
        <end position="149"/>
    </location>
</feature>
<evidence type="ECO:0000256" key="4">
    <source>
        <dbReference type="ARBA" id="ARBA00022833"/>
    </source>
</evidence>
<gene>
    <name evidence="6" type="primary">cdd_18</name>
    <name evidence="6" type="ORF">SDC9_91711</name>
</gene>
<keyword evidence="2" id="KW-0479">Metal-binding</keyword>
<protein>
    <submittedName>
        <fullName evidence="6">Cytidine deaminase</fullName>
        <ecNumber evidence="6">3.5.4.5</ecNumber>
    </submittedName>
</protein>
<dbReference type="GO" id="GO:0042802">
    <property type="term" value="F:identical protein binding"/>
    <property type="evidence" value="ECO:0007669"/>
    <property type="project" value="UniProtKB-ARBA"/>
</dbReference>
<sequence length="162" mass="17888">MDPIIIETKVNRYHFTELEPEIQVLINKAKEQVENAYAPYSGFNVGAAVLLENGALFVGSNQENAAYPSGLCAERVALFYANAQFPDVPVRAIAIAAFSGENFLSTPITPCGSCRQVILESENRFGNKISIYMYGTECINHIEDAGQLLPLKFEKNSLDNHQ</sequence>